<comment type="caution">
    <text evidence="1">The sequence shown here is derived from an EMBL/GenBank/DDBJ whole genome shotgun (WGS) entry which is preliminary data.</text>
</comment>
<proteinExistence type="predicted"/>
<dbReference type="EMBL" id="JAPWTJ010000020">
    <property type="protein sequence ID" value="KAJ8985070.1"/>
    <property type="molecule type" value="Genomic_DNA"/>
</dbReference>
<dbReference type="Proteomes" id="UP001162164">
    <property type="component" value="Unassembled WGS sequence"/>
</dbReference>
<sequence length="65" mass="7623">MKRNAAHSAIDFISMHTHRKNIYFFYGTLIRNTATIGVKQSTDYRGYQRVSAICRSKKKKNWLKA</sequence>
<evidence type="ECO:0000313" key="1">
    <source>
        <dbReference type="EMBL" id="KAJ8985070.1"/>
    </source>
</evidence>
<reference evidence="1" key="1">
    <citation type="journal article" date="2023" name="Insect Mol. Biol.">
        <title>Genome sequencing provides insights into the evolution of gene families encoding plant cell wall-degrading enzymes in longhorned beetles.</title>
        <authorList>
            <person name="Shin N.R."/>
            <person name="Okamura Y."/>
            <person name="Kirsch R."/>
            <person name="Pauchet Y."/>
        </authorList>
    </citation>
    <scope>NUCLEOTIDE SEQUENCE</scope>
    <source>
        <strain evidence="1">MMC_N1</strain>
    </source>
</reference>
<organism evidence="1 2">
    <name type="scientific">Molorchus minor</name>
    <dbReference type="NCBI Taxonomy" id="1323400"/>
    <lineage>
        <taxon>Eukaryota</taxon>
        <taxon>Metazoa</taxon>
        <taxon>Ecdysozoa</taxon>
        <taxon>Arthropoda</taxon>
        <taxon>Hexapoda</taxon>
        <taxon>Insecta</taxon>
        <taxon>Pterygota</taxon>
        <taxon>Neoptera</taxon>
        <taxon>Endopterygota</taxon>
        <taxon>Coleoptera</taxon>
        <taxon>Polyphaga</taxon>
        <taxon>Cucujiformia</taxon>
        <taxon>Chrysomeloidea</taxon>
        <taxon>Cerambycidae</taxon>
        <taxon>Lamiinae</taxon>
        <taxon>Monochamini</taxon>
        <taxon>Molorchus</taxon>
    </lineage>
</organism>
<evidence type="ECO:0000313" key="2">
    <source>
        <dbReference type="Proteomes" id="UP001162164"/>
    </source>
</evidence>
<protein>
    <submittedName>
        <fullName evidence="1">Uncharacterized protein</fullName>
    </submittedName>
</protein>
<gene>
    <name evidence="1" type="ORF">NQ317_019754</name>
</gene>
<name>A0ABQ9K6B9_9CUCU</name>
<keyword evidence="2" id="KW-1185">Reference proteome</keyword>
<accession>A0ABQ9K6B9</accession>